<dbReference type="RefSeq" id="WP_146425893.1">
    <property type="nucleotide sequence ID" value="NZ_VFIP01000012.1"/>
</dbReference>
<proteinExistence type="predicted"/>
<dbReference type="Proteomes" id="UP000317901">
    <property type="component" value="Unassembled WGS sequence"/>
</dbReference>
<protein>
    <submittedName>
        <fullName evidence="1">Uncharacterized protein</fullName>
    </submittedName>
</protein>
<sequence length="115" mass="12572">MSNKPGYNDRHARAMQAAAVSAIARAERAQLKIDSLKYIADIEGLDMTFELAKRLAKGLFPTGLSHRFISEHFSTTGRSPASRTADLSRVGELTMKYKGIELPLHTGSNINANPT</sequence>
<comment type="caution">
    <text evidence="1">The sequence shown here is derived from an EMBL/GenBank/DDBJ whole genome shotgun (WGS) entry which is preliminary data.</text>
</comment>
<accession>A0A5C5Q0N7</accession>
<dbReference type="OrthoDB" id="7019382at2"/>
<gene>
    <name evidence="1" type="ORF">FJD37_08410</name>
</gene>
<dbReference type="AlphaFoldDB" id="A0A5C5Q0N7"/>
<reference evidence="1 2" key="1">
    <citation type="submission" date="2019-06" db="EMBL/GenBank/DDBJ databases">
        <title>Pseudomonas bimorpha sp. nov. isolated from bovine raw milk and skim milk concentrate.</title>
        <authorList>
            <person name="Hofmann K."/>
            <person name="Huptas C."/>
            <person name="Doll E."/>
            <person name="Scherer S."/>
            <person name="Wenning M."/>
        </authorList>
    </citation>
    <scope>NUCLEOTIDE SEQUENCE [LARGE SCALE GENOMIC DNA]</scope>
    <source>
        <strain evidence="1 2">DSM 108990</strain>
    </source>
</reference>
<organism evidence="1 2">
    <name type="scientific">Pseudomonas saxonica</name>
    <dbReference type="NCBI Taxonomy" id="2600598"/>
    <lineage>
        <taxon>Bacteria</taxon>
        <taxon>Pseudomonadati</taxon>
        <taxon>Pseudomonadota</taxon>
        <taxon>Gammaproteobacteria</taxon>
        <taxon>Pseudomonadales</taxon>
        <taxon>Pseudomonadaceae</taxon>
        <taxon>Pseudomonas</taxon>
    </lineage>
</organism>
<dbReference type="EMBL" id="VFIP01000012">
    <property type="protein sequence ID" value="TWR96338.1"/>
    <property type="molecule type" value="Genomic_DNA"/>
</dbReference>
<name>A0A5C5Q0N7_9PSED</name>
<evidence type="ECO:0000313" key="1">
    <source>
        <dbReference type="EMBL" id="TWR96338.1"/>
    </source>
</evidence>
<evidence type="ECO:0000313" key="2">
    <source>
        <dbReference type="Proteomes" id="UP000317901"/>
    </source>
</evidence>